<comment type="catalytic activity">
    <reaction evidence="1 5 6">
        <text>[protein]-peptidylproline (omega=180) = [protein]-peptidylproline (omega=0)</text>
        <dbReference type="Rhea" id="RHEA:16237"/>
        <dbReference type="Rhea" id="RHEA-COMP:10747"/>
        <dbReference type="Rhea" id="RHEA-COMP:10748"/>
        <dbReference type="ChEBI" id="CHEBI:83833"/>
        <dbReference type="ChEBI" id="CHEBI:83834"/>
        <dbReference type="EC" id="5.2.1.8"/>
    </reaction>
</comment>
<dbReference type="Gene3D" id="2.40.10.330">
    <property type="match status" value="1"/>
</dbReference>
<dbReference type="Pfam" id="PF00254">
    <property type="entry name" value="FKBP_C"/>
    <property type="match status" value="1"/>
</dbReference>
<proteinExistence type="inferred from homology"/>
<dbReference type="EC" id="5.2.1.8" evidence="6"/>
<evidence type="ECO:0000256" key="1">
    <source>
        <dbReference type="ARBA" id="ARBA00000971"/>
    </source>
</evidence>
<keyword evidence="3 5" id="KW-0697">Rotamase</keyword>
<evidence type="ECO:0000256" key="4">
    <source>
        <dbReference type="ARBA" id="ARBA00023235"/>
    </source>
</evidence>
<dbReference type="NCBIfam" id="NF011676">
    <property type="entry name" value="PRK15095.1"/>
    <property type="match status" value="1"/>
</dbReference>
<feature type="domain" description="PPIase FKBP-type" evidence="7">
    <location>
        <begin position="14"/>
        <end position="79"/>
    </location>
</feature>
<dbReference type="Proteomes" id="UP001248581">
    <property type="component" value="Chromosome"/>
</dbReference>
<dbReference type="GO" id="GO:0003755">
    <property type="term" value="F:peptidyl-prolyl cis-trans isomerase activity"/>
    <property type="evidence" value="ECO:0007669"/>
    <property type="project" value="UniProtKB-EC"/>
</dbReference>
<dbReference type="InterPro" id="IPR001179">
    <property type="entry name" value="PPIase_FKBP_dom"/>
</dbReference>
<gene>
    <name evidence="8" type="primary">fkpB</name>
    <name evidence="8" type="ORF">RI845_14050</name>
</gene>
<evidence type="ECO:0000313" key="8">
    <source>
        <dbReference type="EMBL" id="WNC67634.1"/>
    </source>
</evidence>
<evidence type="ECO:0000256" key="2">
    <source>
        <dbReference type="ARBA" id="ARBA00006577"/>
    </source>
</evidence>
<protein>
    <recommendedName>
        <fullName evidence="6">Peptidyl-prolyl cis-trans isomerase</fullName>
        <ecNumber evidence="6">5.2.1.8</ecNumber>
    </recommendedName>
</protein>
<evidence type="ECO:0000256" key="5">
    <source>
        <dbReference type="PROSITE-ProRule" id="PRU00277"/>
    </source>
</evidence>
<dbReference type="EMBL" id="CP134146">
    <property type="protein sequence ID" value="WNC67634.1"/>
    <property type="molecule type" value="Genomic_DNA"/>
</dbReference>
<dbReference type="InterPro" id="IPR046357">
    <property type="entry name" value="PPIase_dom_sf"/>
</dbReference>
<dbReference type="InterPro" id="IPR048261">
    <property type="entry name" value="SlpA/SlyD-like_ins_sf"/>
</dbReference>
<organism evidence="8 9">
    <name type="scientific">Thalassotalea nanhaiensis</name>
    <dbReference type="NCBI Taxonomy" id="3065648"/>
    <lineage>
        <taxon>Bacteria</taxon>
        <taxon>Pseudomonadati</taxon>
        <taxon>Pseudomonadota</taxon>
        <taxon>Gammaproteobacteria</taxon>
        <taxon>Alteromonadales</taxon>
        <taxon>Colwelliaceae</taxon>
        <taxon>Thalassotalea</taxon>
    </lineage>
</organism>
<dbReference type="PROSITE" id="PS50059">
    <property type="entry name" value="FKBP_PPIASE"/>
    <property type="match status" value="1"/>
</dbReference>
<keyword evidence="4 5" id="KW-0413">Isomerase</keyword>
<evidence type="ECO:0000256" key="6">
    <source>
        <dbReference type="RuleBase" id="RU003915"/>
    </source>
</evidence>
<evidence type="ECO:0000256" key="3">
    <source>
        <dbReference type="ARBA" id="ARBA00023110"/>
    </source>
</evidence>
<accession>A0ABY9TFU2</accession>
<sequence length="149" mass="16027">MSDETKSMKTIVADSSILMHITMKLSDGSAADSTKVNNKPAKVNMGDQSLSPAFEQQLLGLSQGDSKEFTLAAKDAFGDVNPENIHYLDRQKFNSETPAEVGSIVTFTQPGGEIPGIIREVNDLSVTVDFNHPLAGQDITFAVDVVDIL</sequence>
<dbReference type="PANTHER" id="PTHR47861:SF4">
    <property type="entry name" value="FKBP-TYPE 16 KDA PEPTIDYL-PROLYL CIS-TRANS ISOMERASE"/>
    <property type="match status" value="1"/>
</dbReference>
<reference evidence="9" key="1">
    <citation type="submission" date="2023-09" db="EMBL/GenBank/DDBJ databases">
        <authorList>
            <person name="Li S."/>
            <person name="Li X."/>
            <person name="Zhang C."/>
            <person name="Zhao Z."/>
        </authorList>
    </citation>
    <scope>NUCLEOTIDE SEQUENCE [LARGE SCALE GENOMIC DNA]</scope>
    <source>
        <strain evidence="9">SQ345</strain>
    </source>
</reference>
<comment type="similarity">
    <text evidence="2 6">Belongs to the FKBP-type PPIase family.</text>
</comment>
<dbReference type="PANTHER" id="PTHR47861">
    <property type="entry name" value="FKBP-TYPE PEPTIDYL-PROLYL CIS-TRANS ISOMERASE SLYD"/>
    <property type="match status" value="1"/>
</dbReference>
<evidence type="ECO:0000259" key="7">
    <source>
        <dbReference type="PROSITE" id="PS50059"/>
    </source>
</evidence>
<keyword evidence="9" id="KW-1185">Reference proteome</keyword>
<evidence type="ECO:0000313" key="9">
    <source>
        <dbReference type="Proteomes" id="UP001248581"/>
    </source>
</evidence>
<name>A0ABY9TFU2_9GAMM</name>
<dbReference type="SUPFAM" id="SSF54534">
    <property type="entry name" value="FKBP-like"/>
    <property type="match status" value="1"/>
</dbReference>
<dbReference type="Gene3D" id="3.10.50.40">
    <property type="match status" value="1"/>
</dbReference>